<dbReference type="InterPro" id="IPR040898">
    <property type="entry name" value="CxC6"/>
</dbReference>
<dbReference type="Pfam" id="PF18721">
    <property type="entry name" value="CxC6"/>
    <property type="match status" value="1"/>
</dbReference>
<protein>
    <recommendedName>
        <fullName evidence="6">CxC5 like cysteine cluster associated with KDZ domain-containing protein</fullName>
    </recommendedName>
</protein>
<gene>
    <name evidence="4" type="ORF">R3P38DRAFT_2659532</name>
</gene>
<dbReference type="Pfam" id="PF18718">
    <property type="entry name" value="CxC5"/>
    <property type="match status" value="1"/>
</dbReference>
<evidence type="ECO:0000313" key="5">
    <source>
        <dbReference type="Proteomes" id="UP001362999"/>
    </source>
</evidence>
<sequence>MAATVRDLIHILQVYFSPDLSLHKALYILGLLISLYPLLRLHLNQQRQPRQPHNTAWLTGIASILLAAFRRDTLHPSMFAAGDDRSEEFVQYIAQDLIGFYQLLGLNPHNLQAPSPESLFSADRPVLCTTRTSCAFCPPADLNITPTLRRREKAQTVHLLNGSFEWVEADLVIAHCASCQADYFPDRITFKDEHNRRRQKLEPDCQYMRVSKHGIWVHRRIAIFQENALNSFHAGWSNFADWLNTSIQSERKLTNRQSQRLFIEHFSRRLLVFHGKIAIFSCPAHPSTRLLSEAVREAVGVNGGAIKPAMDHGCADCTHLKRYRDDLVSEGFVSGESHDIAGTATAANVQDPINLPPDPIANQLPPPQQQQRPPNGTPRGYTRLATMDGKTIKHKKCALDVCEAPLVNYKNGRFCRAHQHLIEKCGIVPCCKGSFADSLKDSQIYGTPLLRLIFSVCTITVYDDPE</sequence>
<name>A0AAV9ZTK3_9AGAR</name>
<proteinExistence type="predicted"/>
<dbReference type="EMBL" id="JAWWNJ010000113">
    <property type="protein sequence ID" value="KAK6992124.1"/>
    <property type="molecule type" value="Genomic_DNA"/>
</dbReference>
<feature type="region of interest" description="Disordered" evidence="1">
    <location>
        <begin position="349"/>
        <end position="380"/>
    </location>
</feature>
<evidence type="ECO:0000259" key="2">
    <source>
        <dbReference type="Pfam" id="PF18718"/>
    </source>
</evidence>
<accession>A0AAV9ZTK3</accession>
<feature type="domain" description="CxC6 like cysteine cluster associated with KDZ" evidence="3">
    <location>
        <begin position="387"/>
        <end position="432"/>
    </location>
</feature>
<dbReference type="AlphaFoldDB" id="A0AAV9ZTK3"/>
<evidence type="ECO:0000259" key="3">
    <source>
        <dbReference type="Pfam" id="PF18721"/>
    </source>
</evidence>
<dbReference type="InterPro" id="IPR041539">
    <property type="entry name" value="CxC5"/>
</dbReference>
<evidence type="ECO:0000313" key="4">
    <source>
        <dbReference type="EMBL" id="KAK6992124.1"/>
    </source>
</evidence>
<comment type="caution">
    <text evidence="4">The sequence shown here is derived from an EMBL/GenBank/DDBJ whole genome shotgun (WGS) entry which is preliminary data.</text>
</comment>
<reference evidence="4 5" key="1">
    <citation type="journal article" date="2024" name="J Genomics">
        <title>Draft genome sequencing and assembly of Favolaschia claudopus CIRM-BRFM 2984 isolated from oak limbs.</title>
        <authorList>
            <person name="Navarro D."/>
            <person name="Drula E."/>
            <person name="Chaduli D."/>
            <person name="Cazenave R."/>
            <person name="Ahrendt S."/>
            <person name="Wang J."/>
            <person name="Lipzen A."/>
            <person name="Daum C."/>
            <person name="Barry K."/>
            <person name="Grigoriev I.V."/>
            <person name="Favel A."/>
            <person name="Rosso M.N."/>
            <person name="Martin F."/>
        </authorList>
    </citation>
    <scope>NUCLEOTIDE SEQUENCE [LARGE SCALE GENOMIC DNA]</scope>
    <source>
        <strain evidence="4 5">CIRM-BRFM 2984</strain>
    </source>
</reference>
<organism evidence="4 5">
    <name type="scientific">Favolaschia claudopus</name>
    <dbReference type="NCBI Taxonomy" id="2862362"/>
    <lineage>
        <taxon>Eukaryota</taxon>
        <taxon>Fungi</taxon>
        <taxon>Dikarya</taxon>
        <taxon>Basidiomycota</taxon>
        <taxon>Agaricomycotina</taxon>
        <taxon>Agaricomycetes</taxon>
        <taxon>Agaricomycetidae</taxon>
        <taxon>Agaricales</taxon>
        <taxon>Marasmiineae</taxon>
        <taxon>Mycenaceae</taxon>
        <taxon>Favolaschia</taxon>
    </lineage>
</organism>
<feature type="compositionally biased region" description="Pro residues" evidence="1">
    <location>
        <begin position="354"/>
        <end position="368"/>
    </location>
</feature>
<evidence type="ECO:0000256" key="1">
    <source>
        <dbReference type="SAM" id="MobiDB-lite"/>
    </source>
</evidence>
<feature type="domain" description="CxC5 like cysteine cluster associated with KDZ" evidence="2">
    <location>
        <begin position="126"/>
        <end position="246"/>
    </location>
</feature>
<keyword evidence="5" id="KW-1185">Reference proteome</keyword>
<dbReference type="Proteomes" id="UP001362999">
    <property type="component" value="Unassembled WGS sequence"/>
</dbReference>
<evidence type="ECO:0008006" key="6">
    <source>
        <dbReference type="Google" id="ProtNLM"/>
    </source>
</evidence>